<keyword evidence="2" id="KW-1185">Reference proteome</keyword>
<sequence>MKAGVHEMTHVNVYIKLLSTVIRLTTGLFTVHPSPSSKYYIDPGVAQGCQNRCLPLHPSSLHGRPRLAAAVHVRRETSGCFNDRAYLRVLASTMPKVNGNIAVFCPDLIRCLIQFLHLQRKDRVRAIGSNIYALPFLALSSTNVNAGLYINKRAHREYRWREYNDL</sequence>
<dbReference type="Proteomes" id="UP001055072">
    <property type="component" value="Unassembled WGS sequence"/>
</dbReference>
<organism evidence="1 2">
    <name type="scientific">Irpex rosettiformis</name>
    <dbReference type="NCBI Taxonomy" id="378272"/>
    <lineage>
        <taxon>Eukaryota</taxon>
        <taxon>Fungi</taxon>
        <taxon>Dikarya</taxon>
        <taxon>Basidiomycota</taxon>
        <taxon>Agaricomycotina</taxon>
        <taxon>Agaricomycetes</taxon>
        <taxon>Polyporales</taxon>
        <taxon>Irpicaceae</taxon>
        <taxon>Irpex</taxon>
    </lineage>
</organism>
<dbReference type="EMBL" id="MU274972">
    <property type="protein sequence ID" value="KAI0083342.1"/>
    <property type="molecule type" value="Genomic_DNA"/>
</dbReference>
<evidence type="ECO:0000313" key="1">
    <source>
        <dbReference type="EMBL" id="KAI0083342.1"/>
    </source>
</evidence>
<evidence type="ECO:0000313" key="2">
    <source>
        <dbReference type="Proteomes" id="UP001055072"/>
    </source>
</evidence>
<reference evidence="1" key="1">
    <citation type="journal article" date="2021" name="Environ. Microbiol.">
        <title>Gene family expansions and transcriptome signatures uncover fungal adaptations to wood decay.</title>
        <authorList>
            <person name="Hage H."/>
            <person name="Miyauchi S."/>
            <person name="Viragh M."/>
            <person name="Drula E."/>
            <person name="Min B."/>
            <person name="Chaduli D."/>
            <person name="Navarro D."/>
            <person name="Favel A."/>
            <person name="Norest M."/>
            <person name="Lesage-Meessen L."/>
            <person name="Balint B."/>
            <person name="Merenyi Z."/>
            <person name="de Eugenio L."/>
            <person name="Morin E."/>
            <person name="Martinez A.T."/>
            <person name="Baldrian P."/>
            <person name="Stursova M."/>
            <person name="Martinez M.J."/>
            <person name="Novotny C."/>
            <person name="Magnuson J.K."/>
            <person name="Spatafora J.W."/>
            <person name="Maurice S."/>
            <person name="Pangilinan J."/>
            <person name="Andreopoulos W."/>
            <person name="LaButti K."/>
            <person name="Hundley H."/>
            <person name="Na H."/>
            <person name="Kuo A."/>
            <person name="Barry K."/>
            <person name="Lipzen A."/>
            <person name="Henrissat B."/>
            <person name="Riley R."/>
            <person name="Ahrendt S."/>
            <person name="Nagy L.G."/>
            <person name="Grigoriev I.V."/>
            <person name="Martin F."/>
            <person name="Rosso M.N."/>
        </authorList>
    </citation>
    <scope>NUCLEOTIDE SEQUENCE</scope>
    <source>
        <strain evidence="1">CBS 384.51</strain>
    </source>
</reference>
<gene>
    <name evidence="1" type="ORF">BDY19DRAFT_706149</name>
</gene>
<name>A0ACB8TN09_9APHY</name>
<proteinExistence type="predicted"/>
<protein>
    <submittedName>
        <fullName evidence="1">Uncharacterized protein</fullName>
    </submittedName>
</protein>
<accession>A0ACB8TN09</accession>
<comment type="caution">
    <text evidence="1">The sequence shown here is derived from an EMBL/GenBank/DDBJ whole genome shotgun (WGS) entry which is preliminary data.</text>
</comment>